<gene>
    <name evidence="1" type="ORF">Pint_22256</name>
</gene>
<reference evidence="2" key="1">
    <citation type="journal article" date="2023" name="G3 (Bethesda)">
        <title>Genome assembly and association tests identify interacting loci associated with vigor, precocity, and sex in interspecific pistachio rootstocks.</title>
        <authorList>
            <person name="Palmer W."/>
            <person name="Jacygrad E."/>
            <person name="Sagayaradj S."/>
            <person name="Cavanaugh K."/>
            <person name="Han R."/>
            <person name="Bertier L."/>
            <person name="Beede B."/>
            <person name="Kafkas S."/>
            <person name="Golino D."/>
            <person name="Preece J."/>
            <person name="Michelmore R."/>
        </authorList>
    </citation>
    <scope>NUCLEOTIDE SEQUENCE [LARGE SCALE GENOMIC DNA]</scope>
</reference>
<comment type="caution">
    <text evidence="1">The sequence shown here is derived from an EMBL/GenBank/DDBJ whole genome shotgun (WGS) entry which is preliminary data.</text>
</comment>
<accession>A0ACC0YK80</accession>
<sequence>MVDDEEDSLPVEELKTKEMNEVEIKIVAISLHALVGQRNPNKIRKQGLCQDVTLYLEGHKFGVDLFVLPLRGVDIVLGARWLSTLGPIVMDYKKLMLSFTRGKEHLAFMDDNHKV</sequence>
<evidence type="ECO:0000313" key="2">
    <source>
        <dbReference type="Proteomes" id="UP001163603"/>
    </source>
</evidence>
<evidence type="ECO:0000313" key="1">
    <source>
        <dbReference type="EMBL" id="KAJ0037523.1"/>
    </source>
</evidence>
<organism evidence="1 2">
    <name type="scientific">Pistacia integerrima</name>
    <dbReference type="NCBI Taxonomy" id="434235"/>
    <lineage>
        <taxon>Eukaryota</taxon>
        <taxon>Viridiplantae</taxon>
        <taxon>Streptophyta</taxon>
        <taxon>Embryophyta</taxon>
        <taxon>Tracheophyta</taxon>
        <taxon>Spermatophyta</taxon>
        <taxon>Magnoliopsida</taxon>
        <taxon>eudicotyledons</taxon>
        <taxon>Gunneridae</taxon>
        <taxon>Pentapetalae</taxon>
        <taxon>rosids</taxon>
        <taxon>malvids</taxon>
        <taxon>Sapindales</taxon>
        <taxon>Anacardiaceae</taxon>
        <taxon>Pistacia</taxon>
    </lineage>
</organism>
<proteinExistence type="predicted"/>
<dbReference type="EMBL" id="CM047741">
    <property type="protein sequence ID" value="KAJ0037523.1"/>
    <property type="molecule type" value="Genomic_DNA"/>
</dbReference>
<name>A0ACC0YK80_9ROSI</name>
<dbReference type="Proteomes" id="UP001163603">
    <property type="component" value="Chromosome 6"/>
</dbReference>
<protein>
    <submittedName>
        <fullName evidence="1">Uncharacterized protein</fullName>
    </submittedName>
</protein>
<keyword evidence="2" id="KW-1185">Reference proteome</keyword>